<dbReference type="InterPro" id="IPR015010">
    <property type="entry name" value="TERF2IP_Myb"/>
</dbReference>
<dbReference type="Pfam" id="PF11626">
    <property type="entry name" value="Rap1_C"/>
    <property type="match status" value="1"/>
</dbReference>
<dbReference type="OMA" id="CAIRAIN"/>
<dbReference type="Gene3D" id="1.10.10.2170">
    <property type="match status" value="1"/>
</dbReference>
<dbReference type="Ensembl" id="ENSOANT00000013002.2">
    <property type="protein sequence ID" value="ENSOANP00000013000.2"/>
    <property type="gene ID" value="ENSOANG00000008181.3"/>
</dbReference>
<feature type="compositionally biased region" description="Acidic residues" evidence="11">
    <location>
        <begin position="353"/>
        <end position="366"/>
    </location>
</feature>
<evidence type="ECO:0000256" key="7">
    <source>
        <dbReference type="ARBA" id="ARBA00023163"/>
    </source>
</evidence>
<name>F6RGE1_ORNAN</name>
<dbReference type="Proteomes" id="UP000002279">
    <property type="component" value="Chromosome 11"/>
</dbReference>
<feature type="domain" description="TERF2-interacting telomeric protein 1 Myb" evidence="12">
    <location>
        <begin position="226"/>
        <end position="285"/>
    </location>
</feature>
<keyword evidence="6 10" id="KW-0010">Activator</keyword>
<dbReference type="Gene3D" id="1.10.10.60">
    <property type="entry name" value="Homeodomain-like"/>
    <property type="match status" value="1"/>
</dbReference>
<evidence type="ECO:0000256" key="6">
    <source>
        <dbReference type="ARBA" id="ARBA00023159"/>
    </source>
</evidence>
<evidence type="ECO:0000256" key="1">
    <source>
        <dbReference type="ARBA" id="ARBA00010467"/>
    </source>
</evidence>
<evidence type="ECO:0000256" key="3">
    <source>
        <dbReference type="ARBA" id="ARBA00022454"/>
    </source>
</evidence>
<feature type="compositionally biased region" description="Polar residues" evidence="11">
    <location>
        <begin position="200"/>
        <end position="218"/>
    </location>
</feature>
<dbReference type="HOGENOM" id="CLU_028192_0_0_1"/>
<proteinExistence type="inferred from homology"/>
<dbReference type="Pfam" id="PF08914">
    <property type="entry name" value="Myb_Rap1"/>
    <property type="match status" value="1"/>
</dbReference>
<dbReference type="GeneTree" id="ENSGT00390000005351"/>
<dbReference type="AlphaFoldDB" id="F6RGE1"/>
<reference evidence="15" key="3">
    <citation type="submission" date="2025-09" db="UniProtKB">
        <authorList>
            <consortium name="Ensembl"/>
        </authorList>
    </citation>
    <scope>IDENTIFICATION</scope>
    <source>
        <strain evidence="15">Glennie</strain>
    </source>
</reference>
<dbReference type="FunCoup" id="F6RGE1">
    <property type="interactions" value="2366"/>
</dbReference>
<dbReference type="Pfam" id="PF16589">
    <property type="entry name" value="BRCT_2"/>
    <property type="match status" value="1"/>
</dbReference>
<accession>F6RGE1</accession>
<dbReference type="GO" id="GO:0042162">
    <property type="term" value="F:telomeric DNA binding"/>
    <property type="evidence" value="ECO:0000318"/>
    <property type="project" value="GO_Central"/>
</dbReference>
<dbReference type="CDD" id="cd11653">
    <property type="entry name" value="rap1_RCT"/>
    <property type="match status" value="1"/>
</dbReference>
<dbReference type="GO" id="GO:0006355">
    <property type="term" value="P:regulation of DNA-templated transcription"/>
    <property type="evidence" value="ECO:0007669"/>
    <property type="project" value="UniProtKB-UniRule"/>
</dbReference>
<dbReference type="FunFam" id="1.10.10.60:FF:000246">
    <property type="entry name" value="Telomeric repeat-binding factor 2-interacting protein 1"/>
    <property type="match status" value="1"/>
</dbReference>
<dbReference type="GO" id="GO:0031848">
    <property type="term" value="P:protection from non-homologous end joining at telomere"/>
    <property type="evidence" value="ECO:0000318"/>
    <property type="project" value="GO_Central"/>
</dbReference>
<evidence type="ECO:0000256" key="11">
    <source>
        <dbReference type="SAM" id="MobiDB-lite"/>
    </source>
</evidence>
<evidence type="ECO:0000313" key="16">
    <source>
        <dbReference type="Proteomes" id="UP000002279"/>
    </source>
</evidence>
<evidence type="ECO:0000256" key="4">
    <source>
        <dbReference type="ARBA" id="ARBA00022895"/>
    </source>
</evidence>
<evidence type="ECO:0000256" key="2">
    <source>
        <dbReference type="ARBA" id="ARBA00017805"/>
    </source>
</evidence>
<evidence type="ECO:0000259" key="12">
    <source>
        <dbReference type="Pfam" id="PF08914"/>
    </source>
</evidence>
<evidence type="ECO:0000256" key="8">
    <source>
        <dbReference type="ARBA" id="ARBA00023242"/>
    </source>
</evidence>
<sequence length="519" mass="56171">MGTCSAAGLEDSKQLERLALPTPLAISNFPSHFSLLREENQAEAPPYRHQRNPTAKEEDGTRFLTDGPLFRSGERREVLPSMAVEGLDVGKDPNSPTHSRTLFLQEDGTSISFYVRPGPTKRRLSTLILHGGGTLCRVQEPGAVALAQPGEPMAEASGEFISTQYITDCVEKNERLDLEKYRLGKAAAGKVAKVPENPKAGQSSQASGSPEPGSTRSVPLSGRIPFTDAEDTAILTYVKENAKSPSSITGTTIWKAMEKIALTQHSWQSMKDRYVKHLKGQEHKYLLGDSSVVPANEKLKRKAEETVAADGEPLKKKASAPAGPPQKEVPEPPAQGNGPTEGSIFQEANREFEETEVDDSTPDLDESLIKGGPDANASSENPGPGQKEVPEKAGAPEEEEEATSTATAVVEESLLQAEEGPSSPALSPPEVGAAIRAIQHLMEEFNLDLSTVTQAFLKNSGELASTCAFLRTGRRADGYPIWSRQDDVDLQGHDENDRNKLIQKFGAQNVARRIEFRNS</sequence>
<evidence type="ECO:0000256" key="9">
    <source>
        <dbReference type="ARBA" id="ARBA00032471"/>
    </source>
</evidence>
<keyword evidence="4 10" id="KW-0779">Telomere</keyword>
<comment type="subcellular location">
    <subcellularLocation>
        <location evidence="10">Nucleus</location>
    </subcellularLocation>
    <subcellularLocation>
        <location evidence="10">Chromosome</location>
        <location evidence="10">Telomere</location>
    </subcellularLocation>
</comment>
<dbReference type="GO" id="GO:0010833">
    <property type="term" value="P:telomere maintenance via telomere lengthening"/>
    <property type="evidence" value="ECO:0000318"/>
    <property type="project" value="GO_Central"/>
</dbReference>
<dbReference type="GO" id="GO:0005654">
    <property type="term" value="C:nucleoplasm"/>
    <property type="evidence" value="ECO:0007669"/>
    <property type="project" value="UniProtKB-ARBA"/>
</dbReference>
<evidence type="ECO:0000259" key="14">
    <source>
        <dbReference type="Pfam" id="PF16589"/>
    </source>
</evidence>
<comment type="function">
    <text evidence="10">Acts both as a regulator of telomere function and as a transcription regulator. Involved in the regulation of telomere length and protection as a component of the shelterin complex (telosome). Does not bind DNA directly: recruited to telomeric double-stranded 5'-TTAGGG-3' repeats via its interaction with terf2. Independently of its function in telomeres, also acts as a transcription regulator: recruited to extratelomeric 5'-TTAGGG-3' sites via its association with terf2 or other factors, and regulates gene expression.</text>
</comment>
<dbReference type="eggNOG" id="ENOG502RPXS">
    <property type="taxonomic scope" value="Eukaryota"/>
</dbReference>
<dbReference type="FunFam" id="1.10.10.2170:FF:000001">
    <property type="entry name" value="Telomeric repeat-binding factor 2-interacting protein 1"/>
    <property type="match status" value="1"/>
</dbReference>
<reference evidence="15" key="2">
    <citation type="submission" date="2025-08" db="UniProtKB">
        <authorList>
            <consortium name="Ensembl"/>
        </authorList>
    </citation>
    <scope>IDENTIFICATION</scope>
    <source>
        <strain evidence="15">Glennie</strain>
    </source>
</reference>
<dbReference type="Bgee" id="ENSOANG00000008181">
    <property type="expression patterns" value="Expressed in cerebellum and 7 other cell types or tissues"/>
</dbReference>
<evidence type="ECO:0000259" key="13">
    <source>
        <dbReference type="Pfam" id="PF11626"/>
    </source>
</evidence>
<comment type="similarity">
    <text evidence="1 10">Belongs to the RAP1 family.</text>
</comment>
<dbReference type="PANTHER" id="PTHR16466">
    <property type="entry name" value="TELOMERE REPEAT-BINDING FACTOR 2-INTERACTING PROTEIN 1"/>
    <property type="match status" value="1"/>
</dbReference>
<keyword evidence="8 10" id="KW-0539">Nucleus</keyword>
<keyword evidence="3 10" id="KW-0158">Chromosome</keyword>
<evidence type="ECO:0000256" key="5">
    <source>
        <dbReference type="ARBA" id="ARBA00023015"/>
    </source>
</evidence>
<dbReference type="InterPro" id="IPR038104">
    <property type="entry name" value="Rap1_C_sf"/>
</dbReference>
<feature type="region of interest" description="Disordered" evidence="11">
    <location>
        <begin position="300"/>
        <end position="407"/>
    </location>
</feature>
<evidence type="ECO:0000313" key="15">
    <source>
        <dbReference type="Ensembl" id="ENSOANP00000013000.2"/>
    </source>
</evidence>
<organism evidence="15 16">
    <name type="scientific">Ornithorhynchus anatinus</name>
    <name type="common">Duckbill platypus</name>
    <dbReference type="NCBI Taxonomy" id="9258"/>
    <lineage>
        <taxon>Eukaryota</taxon>
        <taxon>Metazoa</taxon>
        <taxon>Chordata</taxon>
        <taxon>Craniata</taxon>
        <taxon>Vertebrata</taxon>
        <taxon>Euteleostomi</taxon>
        <taxon>Mammalia</taxon>
        <taxon>Monotremata</taxon>
        <taxon>Ornithorhynchidae</taxon>
        <taxon>Ornithorhynchus</taxon>
    </lineage>
</organism>
<keyword evidence="7 10" id="KW-0804">Transcription</keyword>
<dbReference type="STRING" id="9258.ENSOANP00000013000"/>
<feature type="region of interest" description="Disordered" evidence="11">
    <location>
        <begin position="38"/>
        <end position="68"/>
    </location>
</feature>
<protein>
    <recommendedName>
        <fullName evidence="2 10">Telomeric repeat-binding factor 2-interacting protein 1</fullName>
        <shortName evidence="10">TERF2-interacting telomeric protein 1</shortName>
    </recommendedName>
    <alternativeName>
        <fullName evidence="9 10">Repressor/activator protein 1 homolog</fullName>
    </alternativeName>
</protein>
<feature type="region of interest" description="Disordered" evidence="11">
    <location>
        <begin position="189"/>
        <end position="225"/>
    </location>
</feature>
<dbReference type="GO" id="GO:0070187">
    <property type="term" value="C:shelterin complex"/>
    <property type="evidence" value="ECO:0000318"/>
    <property type="project" value="GO_Central"/>
</dbReference>
<dbReference type="InterPro" id="IPR001357">
    <property type="entry name" value="BRCT_dom"/>
</dbReference>
<dbReference type="InterPro" id="IPR021661">
    <property type="entry name" value="Rap1_C"/>
</dbReference>
<reference evidence="15 16" key="1">
    <citation type="journal article" date="2008" name="Nature">
        <title>Genome analysis of the platypus reveals unique signatures of evolution.</title>
        <authorList>
            <person name="Warren W.C."/>
            <person name="Hillier L.W."/>
            <person name="Marshall Graves J.A."/>
            <person name="Birney E."/>
            <person name="Ponting C.P."/>
            <person name="Grutzner F."/>
            <person name="Belov K."/>
            <person name="Miller W."/>
            <person name="Clarke L."/>
            <person name="Chinwalla A.T."/>
            <person name="Yang S.P."/>
            <person name="Heger A."/>
            <person name="Locke D.P."/>
            <person name="Miethke P."/>
            <person name="Waters P.D."/>
            <person name="Veyrunes F."/>
            <person name="Fulton L."/>
            <person name="Fulton B."/>
            <person name="Graves T."/>
            <person name="Wallis J."/>
            <person name="Puente X.S."/>
            <person name="Lopez-Otin C."/>
            <person name="Ordonez G.R."/>
            <person name="Eichler E.E."/>
            <person name="Chen L."/>
            <person name="Cheng Z."/>
            <person name="Deakin J.E."/>
            <person name="Alsop A."/>
            <person name="Thompson K."/>
            <person name="Kirby P."/>
            <person name="Papenfuss A.T."/>
            <person name="Wakefield M.J."/>
            <person name="Olender T."/>
            <person name="Lancet D."/>
            <person name="Huttley G.A."/>
            <person name="Smit A.F."/>
            <person name="Pask A."/>
            <person name="Temple-Smith P."/>
            <person name="Batzer M.A."/>
            <person name="Walker J.A."/>
            <person name="Konkel M.K."/>
            <person name="Harris R.S."/>
            <person name="Whittington C.M."/>
            <person name="Wong E.S."/>
            <person name="Gemmell N.J."/>
            <person name="Buschiazzo E."/>
            <person name="Vargas Jentzsch I.M."/>
            <person name="Merkel A."/>
            <person name="Schmitz J."/>
            <person name="Zemann A."/>
            <person name="Churakov G."/>
            <person name="Kriegs J.O."/>
            <person name="Brosius J."/>
            <person name="Murchison E.P."/>
            <person name="Sachidanandam R."/>
            <person name="Smith C."/>
            <person name="Hannon G.J."/>
            <person name="Tsend-Ayush E."/>
            <person name="McMillan D."/>
            <person name="Attenborough R."/>
            <person name="Rens W."/>
            <person name="Ferguson-Smith M."/>
            <person name="Lefevre C.M."/>
            <person name="Sharp J.A."/>
            <person name="Nicholas K.R."/>
            <person name="Ray D.A."/>
            <person name="Kube M."/>
            <person name="Reinhardt R."/>
            <person name="Pringle T.H."/>
            <person name="Taylor J."/>
            <person name="Jones R.C."/>
            <person name="Nixon B."/>
            <person name="Dacheux J.L."/>
            <person name="Niwa H."/>
            <person name="Sekita Y."/>
            <person name="Huang X."/>
            <person name="Stark A."/>
            <person name="Kheradpour P."/>
            <person name="Kellis M."/>
            <person name="Flicek P."/>
            <person name="Chen Y."/>
            <person name="Webber C."/>
            <person name="Hardison R."/>
            <person name="Nelson J."/>
            <person name="Hallsworth-Pepin K."/>
            <person name="Delehaunty K."/>
            <person name="Markovic C."/>
            <person name="Minx P."/>
            <person name="Feng Y."/>
            <person name="Kremitzki C."/>
            <person name="Mitreva M."/>
            <person name="Glasscock J."/>
            <person name="Wylie T."/>
            <person name="Wohldmann P."/>
            <person name="Thiru P."/>
            <person name="Nhan M.N."/>
            <person name="Pohl C.S."/>
            <person name="Smith S.M."/>
            <person name="Hou S."/>
            <person name="Nefedov M."/>
            <person name="de Jong P.J."/>
            <person name="Renfree M.B."/>
            <person name="Mardis E.R."/>
            <person name="Wilson R.K."/>
        </authorList>
    </citation>
    <scope>NUCLEOTIDE SEQUENCE [LARGE SCALE GENOMIC DNA]</scope>
    <source>
        <strain evidence="15 16">Glennie</strain>
    </source>
</reference>
<comment type="subunit">
    <text evidence="10">Homodimer.</text>
</comment>
<dbReference type="InParanoid" id="F6RGE1"/>
<dbReference type="PANTHER" id="PTHR16466:SF6">
    <property type="entry name" value="TELOMERIC REPEAT-BINDING FACTOR 2-INTERACTING PROTEIN 1"/>
    <property type="match status" value="1"/>
</dbReference>
<dbReference type="SUPFAM" id="SSF46689">
    <property type="entry name" value="Homeodomain-like"/>
    <property type="match status" value="1"/>
</dbReference>
<evidence type="ECO:0000256" key="10">
    <source>
        <dbReference type="RuleBase" id="RU367107"/>
    </source>
</evidence>
<dbReference type="InterPro" id="IPR039595">
    <property type="entry name" value="TE2IP/Rap1"/>
</dbReference>
<feature type="domain" description="TRF2-interacting telomeric protein/Rap1 C-terminal" evidence="13">
    <location>
        <begin position="442"/>
        <end position="517"/>
    </location>
</feature>
<dbReference type="CDD" id="cd11655">
    <property type="entry name" value="rap1_myb-like"/>
    <property type="match status" value="1"/>
</dbReference>
<dbReference type="InterPro" id="IPR009057">
    <property type="entry name" value="Homeodomain-like_sf"/>
</dbReference>
<feature type="domain" description="BRCT" evidence="14">
    <location>
        <begin position="111"/>
        <end position="182"/>
    </location>
</feature>
<keyword evidence="16" id="KW-1185">Reference proteome</keyword>
<keyword evidence="5 10" id="KW-0805">Transcription regulation</keyword>